<feature type="region of interest" description="Disordered" evidence="1">
    <location>
        <begin position="248"/>
        <end position="268"/>
    </location>
</feature>
<evidence type="ECO:0000256" key="2">
    <source>
        <dbReference type="SAM" id="SignalP"/>
    </source>
</evidence>
<accession>A0A1I7ILH6</accession>
<evidence type="ECO:0000313" key="5">
    <source>
        <dbReference type="Proteomes" id="UP000199391"/>
    </source>
</evidence>
<keyword evidence="2" id="KW-0732">Signal</keyword>
<feature type="chain" id="PRO_5011625264" evidence="2">
    <location>
        <begin position="27"/>
        <end position="268"/>
    </location>
</feature>
<protein>
    <submittedName>
        <fullName evidence="4">VPLPA-CTERM protein sorting domain-containing protein</fullName>
    </submittedName>
</protein>
<feature type="domain" description="Ice-binding protein C-terminal" evidence="3">
    <location>
        <begin position="227"/>
        <end position="249"/>
    </location>
</feature>
<dbReference type="EMBL" id="FPBO01000008">
    <property type="protein sequence ID" value="SFU73767.1"/>
    <property type="molecule type" value="Genomic_DNA"/>
</dbReference>
<dbReference type="NCBIfam" id="TIGR02595">
    <property type="entry name" value="PEP_CTERM"/>
    <property type="match status" value="1"/>
</dbReference>
<proteinExistence type="predicted"/>
<evidence type="ECO:0000313" key="4">
    <source>
        <dbReference type="EMBL" id="SFU73767.1"/>
    </source>
</evidence>
<organism evidence="4 5">
    <name type="scientific">Pseudoduganella namucuonensis</name>
    <dbReference type="NCBI Taxonomy" id="1035707"/>
    <lineage>
        <taxon>Bacteria</taxon>
        <taxon>Pseudomonadati</taxon>
        <taxon>Pseudomonadota</taxon>
        <taxon>Betaproteobacteria</taxon>
        <taxon>Burkholderiales</taxon>
        <taxon>Oxalobacteraceae</taxon>
        <taxon>Telluria group</taxon>
        <taxon>Pseudoduganella</taxon>
    </lineage>
</organism>
<sequence>MQTTPSHKLGAGAASLLALTSLAAHADVIRVDGLNQKVVGSSSTTVGLDVDNSGTNDISLSNNITHSGYSYYMNRAVTASGQGVGAAAVAAGTLIGPSMAMSATTTLDLTTTTTGTMYENRPCGIKAAPGAYGERPCGWVAIPVYYNFTTISTTGEHLLLPFQFSREQQTQYGWLDLSISDPGYVASYYTPYTLQPFDVTLHGYGYDDTGAAVAAGAAAFTSAEPASVPEPSSLLMLATGLAGMAAYRRNSRDSRSSRSSRRATASPA</sequence>
<dbReference type="STRING" id="1035707.SAMN05216552_1008121"/>
<dbReference type="Pfam" id="PF07589">
    <property type="entry name" value="PEP-CTERM"/>
    <property type="match status" value="1"/>
</dbReference>
<feature type="signal peptide" evidence="2">
    <location>
        <begin position="1"/>
        <end position="26"/>
    </location>
</feature>
<dbReference type="AlphaFoldDB" id="A0A1I7ILH6"/>
<gene>
    <name evidence="4" type="ORF">SAMN05216552_1008121</name>
</gene>
<evidence type="ECO:0000256" key="1">
    <source>
        <dbReference type="SAM" id="MobiDB-lite"/>
    </source>
</evidence>
<name>A0A1I7ILH6_9BURK</name>
<dbReference type="InterPro" id="IPR013424">
    <property type="entry name" value="Ice-binding_C"/>
</dbReference>
<reference evidence="5" key="1">
    <citation type="submission" date="2016-10" db="EMBL/GenBank/DDBJ databases">
        <authorList>
            <person name="Varghese N."/>
            <person name="Submissions S."/>
        </authorList>
    </citation>
    <scope>NUCLEOTIDE SEQUENCE [LARGE SCALE GENOMIC DNA]</scope>
    <source>
        <strain evidence="5">CGMCC 1.11014</strain>
    </source>
</reference>
<evidence type="ECO:0000259" key="3">
    <source>
        <dbReference type="Pfam" id="PF07589"/>
    </source>
</evidence>
<dbReference type="Proteomes" id="UP000199391">
    <property type="component" value="Unassembled WGS sequence"/>
</dbReference>
<keyword evidence="5" id="KW-1185">Reference proteome</keyword>
<dbReference type="RefSeq" id="WP_177307128.1">
    <property type="nucleotide sequence ID" value="NZ_FPBO01000008.1"/>
</dbReference>